<comment type="caution">
    <text evidence="1">The sequence shown here is derived from an EMBL/GenBank/DDBJ whole genome shotgun (WGS) entry which is preliminary data.</text>
</comment>
<proteinExistence type="predicted"/>
<sequence length="385" mass="41242">MGLRNPHRLTPWWAAAGGVQTYGVRRVVLVVVHSVAAGERVLAAARAVEGLPGVQVVFTQSPGPADNRVADFLIGTDALTTPWERAALERFDLVIAASPTSVGTLRGALLLLPEVSTDGEIVDHNGRRCVPALNGLLRQRAVDPDTVVIGLPHDAAVAALQAASPGTRRHAVVIGDPAYDYLLDALAHRDAHRERLGVHRDQRLGIVLSTRGPDSLLGRSPALFGRIAADLPTSGDRLICHLHPDVWVRHGRRQVLAWAGPLVRARMRFLRLGQGWQVPIAAADYVVGDHGALTAYAAATGKPVYLANPVPSTAPDSLGEAVARYGRFLDPAVSLGAQFDWTARPSASVVRRVTSVPGRSADLLRTECLRLLRITDSARQTVDDL</sequence>
<dbReference type="SUPFAM" id="SSF53756">
    <property type="entry name" value="UDP-Glycosyltransferase/glycogen phosphorylase"/>
    <property type="match status" value="1"/>
</dbReference>
<evidence type="ECO:0000313" key="1">
    <source>
        <dbReference type="EMBL" id="MBA8928834.1"/>
    </source>
</evidence>
<dbReference type="EMBL" id="JACJID010000004">
    <property type="protein sequence ID" value="MBA8928834.1"/>
    <property type="molecule type" value="Genomic_DNA"/>
</dbReference>
<accession>A0ABR6BPK0</accession>
<dbReference type="RefSeq" id="WP_025356120.1">
    <property type="nucleotide sequence ID" value="NZ_JACJID010000004.1"/>
</dbReference>
<dbReference type="Proteomes" id="UP000517916">
    <property type="component" value="Unassembled WGS sequence"/>
</dbReference>
<evidence type="ECO:0000313" key="2">
    <source>
        <dbReference type="Proteomes" id="UP000517916"/>
    </source>
</evidence>
<name>A0ABR6BPK0_9PSEU</name>
<protein>
    <submittedName>
        <fullName evidence="1">Uncharacterized protein</fullName>
    </submittedName>
</protein>
<keyword evidence="2" id="KW-1185">Reference proteome</keyword>
<reference evidence="1 2" key="1">
    <citation type="submission" date="2020-08" db="EMBL/GenBank/DDBJ databases">
        <title>Genomic Encyclopedia of Archaeal and Bacterial Type Strains, Phase II (KMG-II): from individual species to whole genera.</title>
        <authorList>
            <person name="Goeker M."/>
        </authorList>
    </citation>
    <scope>NUCLEOTIDE SEQUENCE [LARGE SCALE GENOMIC DNA]</scope>
    <source>
        <strain evidence="1 2">DSM 43850</strain>
    </source>
</reference>
<organism evidence="1 2">
    <name type="scientific">Kutzneria viridogrisea</name>
    <dbReference type="NCBI Taxonomy" id="47990"/>
    <lineage>
        <taxon>Bacteria</taxon>
        <taxon>Bacillati</taxon>
        <taxon>Actinomycetota</taxon>
        <taxon>Actinomycetes</taxon>
        <taxon>Pseudonocardiales</taxon>
        <taxon>Pseudonocardiaceae</taxon>
        <taxon>Kutzneria</taxon>
    </lineage>
</organism>
<gene>
    <name evidence="1" type="ORF">BC739_006051</name>
</gene>